<evidence type="ECO:0000256" key="2">
    <source>
        <dbReference type="ARBA" id="ARBA00023015"/>
    </source>
</evidence>
<dbReference type="InterPro" id="IPR000551">
    <property type="entry name" value="MerR-type_HTH_dom"/>
</dbReference>
<evidence type="ECO:0000256" key="4">
    <source>
        <dbReference type="ARBA" id="ARBA00023163"/>
    </source>
</evidence>
<accession>A0AAE6NZ61</accession>
<evidence type="ECO:0000259" key="5">
    <source>
        <dbReference type="PROSITE" id="PS50937"/>
    </source>
</evidence>
<organism evidence="6 7">
    <name type="scientific">Fructilactobacillus fructivorans</name>
    <dbReference type="NCBI Taxonomy" id="1614"/>
    <lineage>
        <taxon>Bacteria</taxon>
        <taxon>Bacillati</taxon>
        <taxon>Bacillota</taxon>
        <taxon>Bacilli</taxon>
        <taxon>Lactobacillales</taxon>
        <taxon>Lactobacillaceae</taxon>
        <taxon>Fructilactobacillus</taxon>
    </lineage>
</organism>
<dbReference type="SMART" id="SM00422">
    <property type="entry name" value="HTH_MERR"/>
    <property type="match status" value="1"/>
</dbReference>
<evidence type="ECO:0000313" key="7">
    <source>
        <dbReference type="Proteomes" id="UP000327194"/>
    </source>
</evidence>
<dbReference type="RefSeq" id="WP_010022326.1">
    <property type="nucleotide sequence ID" value="NZ_AZDS01000002.1"/>
</dbReference>
<evidence type="ECO:0000313" key="6">
    <source>
        <dbReference type="EMBL" id="QFX92154.1"/>
    </source>
</evidence>
<sequence>MLKISEMADLANTTRRTLIFYDQQDVFKPAHRTKAGYRYYDYQQLYDLLLILGLRKLDISLSEIKVIQRKSNQSSREQLFSAQTRIDAKINKLLQIQKVINQKIEQQTVTDPPVLYQPAIKRRVQTTFWCSKESATCTEEEVAQLFSEFYKQLNSLSVIDTGKSGFLTNLPVNNPNGYPNASFRVIKETVSHQQKLFIPMIKRDAGNYVCILVKNDLLGITRGLKILKSFCETNHLETQTYLWQINSDNNLIKTGASEYGWLEYALLNPQEGHHGD</sequence>
<evidence type="ECO:0000256" key="1">
    <source>
        <dbReference type="ARBA" id="ARBA00022491"/>
    </source>
</evidence>
<dbReference type="Gene3D" id="1.10.1660.10">
    <property type="match status" value="1"/>
</dbReference>
<feature type="domain" description="HTH merR-type" evidence="5">
    <location>
        <begin position="1"/>
        <end position="70"/>
    </location>
</feature>
<dbReference type="PROSITE" id="PS50937">
    <property type="entry name" value="HTH_MERR_2"/>
    <property type="match status" value="1"/>
</dbReference>
<dbReference type="GO" id="GO:0003700">
    <property type="term" value="F:DNA-binding transcription factor activity"/>
    <property type="evidence" value="ECO:0007669"/>
    <property type="project" value="InterPro"/>
</dbReference>
<dbReference type="GO" id="GO:0003677">
    <property type="term" value="F:DNA binding"/>
    <property type="evidence" value="ECO:0007669"/>
    <property type="project" value="UniProtKB-KW"/>
</dbReference>
<keyword evidence="4" id="KW-0804">Transcription</keyword>
<dbReference type="EMBL" id="CP045562">
    <property type="protein sequence ID" value="QFX92154.1"/>
    <property type="molecule type" value="Genomic_DNA"/>
</dbReference>
<proteinExistence type="predicted"/>
<dbReference type="PANTHER" id="PTHR30204">
    <property type="entry name" value="REDOX-CYCLING DRUG-SENSING TRANSCRIPTIONAL ACTIVATOR SOXR"/>
    <property type="match status" value="1"/>
</dbReference>
<protein>
    <submittedName>
        <fullName evidence="6">MerR family transcriptional regulator</fullName>
    </submittedName>
</protein>
<dbReference type="PANTHER" id="PTHR30204:SF69">
    <property type="entry name" value="MERR-FAMILY TRANSCRIPTIONAL REGULATOR"/>
    <property type="match status" value="1"/>
</dbReference>
<keyword evidence="2" id="KW-0805">Transcription regulation</keyword>
<dbReference type="SUPFAM" id="SSF46955">
    <property type="entry name" value="Putative DNA-binding domain"/>
    <property type="match status" value="1"/>
</dbReference>
<dbReference type="AlphaFoldDB" id="A0AAE6NZ61"/>
<dbReference type="InterPro" id="IPR009061">
    <property type="entry name" value="DNA-bd_dom_put_sf"/>
</dbReference>
<dbReference type="Proteomes" id="UP000327194">
    <property type="component" value="Chromosome"/>
</dbReference>
<name>A0AAE6NZ61_9LACO</name>
<evidence type="ECO:0000256" key="3">
    <source>
        <dbReference type="ARBA" id="ARBA00023125"/>
    </source>
</evidence>
<dbReference type="Pfam" id="PF13411">
    <property type="entry name" value="MerR_1"/>
    <property type="match status" value="1"/>
</dbReference>
<dbReference type="InterPro" id="IPR047057">
    <property type="entry name" value="MerR_fam"/>
</dbReference>
<keyword evidence="3" id="KW-0238">DNA-binding</keyword>
<keyword evidence="1" id="KW-0678">Repressor</keyword>
<dbReference type="KEGG" id="lfv:LF543_00510"/>
<reference evidence="6 7" key="1">
    <citation type="submission" date="2019-10" db="EMBL/GenBank/DDBJ databases">
        <title>Genome sequencing of Lactobacillus fructivorans.</title>
        <authorList>
            <person name="Kim K."/>
        </authorList>
    </citation>
    <scope>NUCLEOTIDE SEQUENCE [LARGE SCALE GENOMIC DNA]</scope>
    <source>
        <strain evidence="6 7">LF543</strain>
    </source>
</reference>
<gene>
    <name evidence="6" type="ORF">LF543_00510</name>
</gene>